<sequence length="48" mass="5739">MHYLENHTQKKHYMLYLTAHPSGWEKLFMGISLTTRQTTLDRASNCQR</sequence>
<reference evidence="1" key="1">
    <citation type="submission" date="2014-09" db="EMBL/GenBank/DDBJ databases">
        <authorList>
            <person name="Magalhaes I.L.F."/>
            <person name="Oliveira U."/>
            <person name="Santos F.R."/>
            <person name="Vidigal T.H.D.A."/>
            <person name="Brescovit A.D."/>
            <person name="Santos A.J."/>
        </authorList>
    </citation>
    <scope>NUCLEOTIDE SEQUENCE</scope>
    <source>
        <tissue evidence="1">Shoot tissue taken approximately 20 cm above the soil surface</tissue>
    </source>
</reference>
<proteinExistence type="predicted"/>
<dbReference type="EMBL" id="GBRH01282651">
    <property type="protein sequence ID" value="JAD15244.1"/>
    <property type="molecule type" value="Transcribed_RNA"/>
</dbReference>
<evidence type="ECO:0000313" key="1">
    <source>
        <dbReference type="EMBL" id="JAD15244.1"/>
    </source>
</evidence>
<name>A0A0A9U1N0_ARUDO</name>
<dbReference type="AlphaFoldDB" id="A0A0A9U1N0"/>
<accession>A0A0A9U1N0</accession>
<reference evidence="1" key="2">
    <citation type="journal article" date="2015" name="Data Brief">
        <title>Shoot transcriptome of the giant reed, Arundo donax.</title>
        <authorList>
            <person name="Barrero R.A."/>
            <person name="Guerrero F.D."/>
            <person name="Moolhuijzen P."/>
            <person name="Goolsby J.A."/>
            <person name="Tidwell J."/>
            <person name="Bellgard S.E."/>
            <person name="Bellgard M.I."/>
        </authorList>
    </citation>
    <scope>NUCLEOTIDE SEQUENCE</scope>
    <source>
        <tissue evidence="1">Shoot tissue taken approximately 20 cm above the soil surface</tissue>
    </source>
</reference>
<organism evidence="1">
    <name type="scientific">Arundo donax</name>
    <name type="common">Giant reed</name>
    <name type="synonym">Donax arundinaceus</name>
    <dbReference type="NCBI Taxonomy" id="35708"/>
    <lineage>
        <taxon>Eukaryota</taxon>
        <taxon>Viridiplantae</taxon>
        <taxon>Streptophyta</taxon>
        <taxon>Embryophyta</taxon>
        <taxon>Tracheophyta</taxon>
        <taxon>Spermatophyta</taxon>
        <taxon>Magnoliopsida</taxon>
        <taxon>Liliopsida</taxon>
        <taxon>Poales</taxon>
        <taxon>Poaceae</taxon>
        <taxon>PACMAD clade</taxon>
        <taxon>Arundinoideae</taxon>
        <taxon>Arundineae</taxon>
        <taxon>Arundo</taxon>
    </lineage>
</organism>
<protein>
    <submittedName>
        <fullName evidence="1">Uncharacterized protein</fullName>
    </submittedName>
</protein>